<dbReference type="GO" id="GO:0003735">
    <property type="term" value="F:structural constituent of ribosome"/>
    <property type="evidence" value="ECO:0007669"/>
    <property type="project" value="TreeGrafter"/>
</dbReference>
<dbReference type="SUPFAM" id="SSF158832">
    <property type="entry name" value="Tex N-terminal region-like"/>
    <property type="match status" value="1"/>
</dbReference>
<evidence type="ECO:0000313" key="4">
    <source>
        <dbReference type="Proteomes" id="UP000886805"/>
    </source>
</evidence>
<dbReference type="GO" id="GO:0006412">
    <property type="term" value="P:translation"/>
    <property type="evidence" value="ECO:0007669"/>
    <property type="project" value="TreeGrafter"/>
</dbReference>
<dbReference type="EMBL" id="DXEQ01000076">
    <property type="protein sequence ID" value="HIX71888.1"/>
    <property type="molecule type" value="Genomic_DNA"/>
</dbReference>
<dbReference type="InterPro" id="IPR023319">
    <property type="entry name" value="Tex-like_HTH_dom_sf"/>
</dbReference>
<gene>
    <name evidence="3" type="ORF">H9849_02585</name>
</gene>
<dbReference type="InterPro" id="IPR018974">
    <property type="entry name" value="Tex-like_N"/>
</dbReference>
<reference evidence="3" key="1">
    <citation type="journal article" date="2021" name="PeerJ">
        <title>Extensive microbial diversity within the chicken gut microbiome revealed by metagenomics and culture.</title>
        <authorList>
            <person name="Gilroy R."/>
            <person name="Ravi A."/>
            <person name="Getino M."/>
            <person name="Pursley I."/>
            <person name="Horton D.L."/>
            <person name="Alikhan N.F."/>
            <person name="Baker D."/>
            <person name="Gharbi K."/>
            <person name="Hall N."/>
            <person name="Watson M."/>
            <person name="Adriaenssens E.M."/>
            <person name="Foster-Nyarko E."/>
            <person name="Jarju S."/>
            <person name="Secka A."/>
            <person name="Antonio M."/>
            <person name="Oren A."/>
            <person name="Chaudhuri R.R."/>
            <person name="La Ragione R."/>
            <person name="Hildebrand F."/>
            <person name="Pallen M.J."/>
        </authorList>
    </citation>
    <scope>NUCLEOTIDE SEQUENCE</scope>
    <source>
        <strain evidence="3">ChiSxjej3B15-1167</strain>
    </source>
</reference>
<evidence type="ECO:0000259" key="1">
    <source>
        <dbReference type="Pfam" id="PF09371"/>
    </source>
</evidence>
<dbReference type="AlphaFoldDB" id="A0A9D1X2R1"/>
<reference evidence="3" key="2">
    <citation type="submission" date="2021-04" db="EMBL/GenBank/DDBJ databases">
        <authorList>
            <person name="Gilroy R."/>
        </authorList>
    </citation>
    <scope>NUCLEOTIDE SEQUENCE</scope>
    <source>
        <strain evidence="3">ChiSxjej3B15-1167</strain>
    </source>
</reference>
<feature type="domain" description="Tex-like central region" evidence="2">
    <location>
        <begin position="133"/>
        <end position="198"/>
    </location>
</feature>
<accession>A0A9D1X2R1</accession>
<sequence>MDIINQLATELQIRKEQADAAVKLIDEGNTIPFIARYRKEATGALSDEVLRNLHERLQYLRNLEEKKEQVIETIDQQGKLTPELRRQIQEAVTLVAVDDLYRPYRPKKRTRAMIAREKGLEPLANIILLQKTTRSVEEEAQAYVDPDKGVETVEDAIAGARDILAEQVADRSDYRKSIRSWTMKEGWLVVRAKDEKAES</sequence>
<dbReference type="PANTHER" id="PTHR10724:SF10">
    <property type="entry name" value="S1 RNA-BINDING DOMAIN-CONTAINING PROTEIN 1"/>
    <property type="match status" value="1"/>
</dbReference>
<proteinExistence type="predicted"/>
<dbReference type="Pfam" id="PF22706">
    <property type="entry name" value="Tex_central_region"/>
    <property type="match status" value="1"/>
</dbReference>
<evidence type="ECO:0000313" key="3">
    <source>
        <dbReference type="EMBL" id="HIX71888.1"/>
    </source>
</evidence>
<feature type="domain" description="Tex-like protein N-terminal" evidence="1">
    <location>
        <begin position="1"/>
        <end position="75"/>
    </location>
</feature>
<dbReference type="PANTHER" id="PTHR10724">
    <property type="entry name" value="30S RIBOSOMAL PROTEIN S1"/>
    <property type="match status" value="1"/>
</dbReference>
<feature type="non-terminal residue" evidence="3">
    <location>
        <position position="199"/>
    </location>
</feature>
<dbReference type="Pfam" id="PF09371">
    <property type="entry name" value="Tex_N"/>
    <property type="match status" value="1"/>
</dbReference>
<comment type="caution">
    <text evidence="3">The sequence shown here is derived from an EMBL/GenBank/DDBJ whole genome shotgun (WGS) entry which is preliminary data.</text>
</comment>
<dbReference type="InterPro" id="IPR023323">
    <property type="entry name" value="Tex-like_dom_sf"/>
</dbReference>
<dbReference type="Gene3D" id="1.10.3500.10">
    <property type="entry name" value="Tex N-terminal region-like"/>
    <property type="match status" value="1"/>
</dbReference>
<dbReference type="InterPro" id="IPR055179">
    <property type="entry name" value="Tex-like_central_region"/>
</dbReference>
<dbReference type="GO" id="GO:0003729">
    <property type="term" value="F:mRNA binding"/>
    <property type="evidence" value="ECO:0007669"/>
    <property type="project" value="TreeGrafter"/>
</dbReference>
<dbReference type="InterPro" id="IPR050437">
    <property type="entry name" value="Ribos_protein_bS1-like"/>
</dbReference>
<evidence type="ECO:0000259" key="2">
    <source>
        <dbReference type="Pfam" id="PF22706"/>
    </source>
</evidence>
<dbReference type="Gene3D" id="1.10.10.650">
    <property type="entry name" value="RuvA domain 2-like"/>
    <property type="match status" value="1"/>
</dbReference>
<dbReference type="FunFam" id="1.10.10.650:FF:000001">
    <property type="entry name" value="S1 RNA-binding domain 1"/>
    <property type="match status" value="1"/>
</dbReference>
<name>A0A9D1X2R1_9FIRM</name>
<organism evidence="3 4">
    <name type="scientific">Candidatus Anaerobutyricum stercoripullorum</name>
    <dbReference type="NCBI Taxonomy" id="2838456"/>
    <lineage>
        <taxon>Bacteria</taxon>
        <taxon>Bacillati</taxon>
        <taxon>Bacillota</taxon>
        <taxon>Clostridia</taxon>
        <taxon>Lachnospirales</taxon>
        <taxon>Lachnospiraceae</taxon>
        <taxon>Anaerobutyricum</taxon>
    </lineage>
</organism>
<protein>
    <submittedName>
        <fullName evidence="3">RNA-binding transcriptional accessory protein</fullName>
    </submittedName>
</protein>
<dbReference type="Proteomes" id="UP000886805">
    <property type="component" value="Unassembled WGS sequence"/>
</dbReference>